<comment type="caution">
    <text evidence="5">The sequence shown here is derived from an EMBL/GenBank/DDBJ whole genome shotgun (WGS) entry which is preliminary data.</text>
</comment>
<comment type="subcellular location">
    <subcellularLocation>
        <location evidence="1">Nucleus</location>
    </subcellularLocation>
</comment>
<dbReference type="GO" id="GO:0003697">
    <property type="term" value="F:single-stranded DNA binding"/>
    <property type="evidence" value="ECO:0007669"/>
    <property type="project" value="InterPro"/>
</dbReference>
<evidence type="ECO:0000313" key="6">
    <source>
        <dbReference type="Proteomes" id="UP001201812"/>
    </source>
</evidence>
<feature type="region of interest" description="Disordered" evidence="4">
    <location>
        <begin position="141"/>
        <end position="274"/>
    </location>
</feature>
<keyword evidence="2 5" id="KW-0238">DNA-binding</keyword>
<protein>
    <submittedName>
        <fullName evidence="5">Single-stranded DNA-binding protein 3</fullName>
    </submittedName>
</protein>
<evidence type="ECO:0000256" key="1">
    <source>
        <dbReference type="ARBA" id="ARBA00004123"/>
    </source>
</evidence>
<feature type="compositionally biased region" description="Low complexity" evidence="4">
    <location>
        <begin position="411"/>
        <end position="420"/>
    </location>
</feature>
<organism evidence="5 6">
    <name type="scientific">Ditylenchus destructor</name>
    <dbReference type="NCBI Taxonomy" id="166010"/>
    <lineage>
        <taxon>Eukaryota</taxon>
        <taxon>Metazoa</taxon>
        <taxon>Ecdysozoa</taxon>
        <taxon>Nematoda</taxon>
        <taxon>Chromadorea</taxon>
        <taxon>Rhabditida</taxon>
        <taxon>Tylenchina</taxon>
        <taxon>Tylenchomorpha</taxon>
        <taxon>Sphaerularioidea</taxon>
        <taxon>Anguinidae</taxon>
        <taxon>Anguininae</taxon>
        <taxon>Ditylenchus</taxon>
    </lineage>
</organism>
<evidence type="ECO:0000256" key="2">
    <source>
        <dbReference type="ARBA" id="ARBA00023125"/>
    </source>
</evidence>
<feature type="compositionally biased region" description="Low complexity" evidence="4">
    <location>
        <begin position="363"/>
        <end position="378"/>
    </location>
</feature>
<dbReference type="PANTHER" id="PTHR12610">
    <property type="entry name" value="SINGLE STRANDED DNA BINDING PROTEIN"/>
    <property type="match status" value="1"/>
</dbReference>
<dbReference type="PROSITE" id="PS50896">
    <property type="entry name" value="LISH"/>
    <property type="match status" value="1"/>
</dbReference>
<dbReference type="GO" id="GO:0005634">
    <property type="term" value="C:nucleus"/>
    <property type="evidence" value="ECO:0007669"/>
    <property type="project" value="UniProtKB-SubCell"/>
</dbReference>
<dbReference type="EMBL" id="JAKKPZ010000110">
    <property type="protein sequence ID" value="KAI1701825.1"/>
    <property type="molecule type" value="Genomic_DNA"/>
</dbReference>
<sequence length="420" mass="46879">MFHQQQPHLVPPLTAFQSELQAKEKLAVYVYEYLVLSGASKTAELFKQEKLAPQGIDANVALDSQPCFLQDWFSVFWDLYCASPDQRNRCESSWQAKAFHDRGFITPSLDPYPMENGMNAAQIGNYPHHLPGMPPNYAQPIQNGFYHPPSPMNHHSGPSPMNHHSGPSPMNHQPGPSPINHYPGPSPMNHQPGPCHMIHQLGPSHMNHHTGPSHLIAPINHSNRGRKRAKTEKPPERNFAESEESINRLRGPPPPYVPREQKPQSDKEEDQKMPLPVMVPLKTEEKIHNFIPTSCAGPLTLYPSASRFKPVVVPPRYEKPSIIKNVPARPKTPFHSYSPPKCSSEQMSAQKQQPGGDRISVPKESSSGSGSKENNYVDDVIKVDSEEDDSDSQIQELVNFMDDPDEDESSSSKTSSEPSP</sequence>
<gene>
    <name evidence="5" type="ORF">DdX_15851</name>
</gene>
<dbReference type="GO" id="GO:0045944">
    <property type="term" value="P:positive regulation of transcription by RNA polymerase II"/>
    <property type="evidence" value="ECO:0007669"/>
    <property type="project" value="TreeGrafter"/>
</dbReference>
<feature type="compositionally biased region" description="Basic and acidic residues" evidence="4">
    <location>
        <begin position="259"/>
        <end position="272"/>
    </location>
</feature>
<keyword evidence="6" id="KW-1185">Reference proteome</keyword>
<dbReference type="Proteomes" id="UP001201812">
    <property type="component" value="Unassembled WGS sequence"/>
</dbReference>
<dbReference type="InterPro" id="IPR006594">
    <property type="entry name" value="LisH"/>
</dbReference>
<evidence type="ECO:0000256" key="4">
    <source>
        <dbReference type="SAM" id="MobiDB-lite"/>
    </source>
</evidence>
<feature type="compositionally biased region" description="Polar residues" evidence="4">
    <location>
        <begin position="341"/>
        <end position="353"/>
    </location>
</feature>
<reference evidence="5" key="1">
    <citation type="submission" date="2022-01" db="EMBL/GenBank/DDBJ databases">
        <title>Genome Sequence Resource for Two Populations of Ditylenchus destructor, the Migratory Endoparasitic Phytonematode.</title>
        <authorList>
            <person name="Zhang H."/>
            <person name="Lin R."/>
            <person name="Xie B."/>
        </authorList>
    </citation>
    <scope>NUCLEOTIDE SEQUENCE</scope>
    <source>
        <strain evidence="5">BazhouSP</strain>
    </source>
</reference>
<dbReference type="AlphaFoldDB" id="A0AAD4QXB6"/>
<feature type="compositionally biased region" description="Basic and acidic residues" evidence="4">
    <location>
        <begin position="231"/>
        <end position="240"/>
    </location>
</feature>
<dbReference type="PANTHER" id="PTHR12610:SF12">
    <property type="entry name" value="SEQUENCE-SPECIFIC SINGLE-STRANDED DNA-BINDING PROTEIN, ISOFORM D"/>
    <property type="match status" value="1"/>
</dbReference>
<dbReference type="InterPro" id="IPR008116">
    <property type="entry name" value="SSDP_DNA-bd"/>
</dbReference>
<keyword evidence="3" id="KW-0539">Nucleus</keyword>
<evidence type="ECO:0000313" key="5">
    <source>
        <dbReference type="EMBL" id="KAI1701825.1"/>
    </source>
</evidence>
<feature type="region of interest" description="Disordered" evidence="4">
    <location>
        <begin position="323"/>
        <end position="420"/>
    </location>
</feature>
<name>A0AAD4QXB6_9BILA</name>
<dbReference type="PRINTS" id="PR01743">
    <property type="entry name" value="SSDNABINDING"/>
</dbReference>
<accession>A0AAD4QXB6</accession>
<evidence type="ECO:0000256" key="3">
    <source>
        <dbReference type="ARBA" id="ARBA00023242"/>
    </source>
</evidence>
<proteinExistence type="predicted"/>